<accession>A0AAV4ZNC9</accession>
<dbReference type="AlphaFoldDB" id="A0AAV4ZNC9"/>
<dbReference type="EMBL" id="BPQO01000010">
    <property type="protein sequence ID" value="GJD89100.1"/>
    <property type="molecule type" value="Genomic_DNA"/>
</dbReference>
<evidence type="ECO:0000256" key="2">
    <source>
        <dbReference type="SAM" id="Phobius"/>
    </source>
</evidence>
<feature type="transmembrane region" description="Helical" evidence="2">
    <location>
        <begin position="72"/>
        <end position="94"/>
    </location>
</feature>
<dbReference type="RefSeq" id="WP_066918926.1">
    <property type="nucleotide sequence ID" value="NZ_BPQO01000010.1"/>
</dbReference>
<protein>
    <submittedName>
        <fullName evidence="3">Uncharacterized protein</fullName>
    </submittedName>
</protein>
<feature type="region of interest" description="Disordered" evidence="1">
    <location>
        <begin position="1"/>
        <end position="63"/>
    </location>
</feature>
<keyword evidence="2" id="KW-0472">Membrane</keyword>
<reference evidence="3" key="2">
    <citation type="submission" date="2021-08" db="EMBL/GenBank/DDBJ databases">
        <authorList>
            <person name="Tani A."/>
            <person name="Ola A."/>
            <person name="Ogura Y."/>
            <person name="Katsura K."/>
            <person name="Hayashi T."/>
        </authorList>
    </citation>
    <scope>NUCLEOTIDE SEQUENCE</scope>
    <source>
        <strain evidence="3">DSM 16372</strain>
    </source>
</reference>
<keyword evidence="4" id="KW-1185">Reference proteome</keyword>
<proteinExistence type="predicted"/>
<organism evidence="3 4">
    <name type="scientific">Methylobacterium hispanicum</name>
    <dbReference type="NCBI Taxonomy" id="270350"/>
    <lineage>
        <taxon>Bacteria</taxon>
        <taxon>Pseudomonadati</taxon>
        <taxon>Pseudomonadota</taxon>
        <taxon>Alphaproteobacteria</taxon>
        <taxon>Hyphomicrobiales</taxon>
        <taxon>Methylobacteriaceae</taxon>
        <taxon>Methylobacterium</taxon>
    </lineage>
</organism>
<name>A0AAV4ZNC9_9HYPH</name>
<comment type="caution">
    <text evidence="3">The sequence shown here is derived from an EMBL/GenBank/DDBJ whole genome shotgun (WGS) entry which is preliminary data.</text>
</comment>
<keyword evidence="2" id="KW-1133">Transmembrane helix</keyword>
<sequence length="95" mass="10378">MRTSRRARSTRDDRPGSAPASRGSAGPESGQRPLPECLTRFLDMPTPGRPMPAATPPRAVSRRPANRALRGALVWALLYNLIGLTFIALLWQAMP</sequence>
<evidence type="ECO:0000313" key="4">
    <source>
        <dbReference type="Proteomes" id="UP001055247"/>
    </source>
</evidence>
<reference evidence="3" key="1">
    <citation type="journal article" date="2016" name="Front. Microbiol.">
        <title>Genome Sequence of the Piezophilic, Mesophilic Sulfate-Reducing Bacterium Desulfovibrio indicus J2T.</title>
        <authorList>
            <person name="Cao J."/>
            <person name="Maignien L."/>
            <person name="Shao Z."/>
            <person name="Alain K."/>
            <person name="Jebbar M."/>
        </authorList>
    </citation>
    <scope>NUCLEOTIDE SEQUENCE</scope>
    <source>
        <strain evidence="3">DSM 16372</strain>
    </source>
</reference>
<evidence type="ECO:0000256" key="1">
    <source>
        <dbReference type="SAM" id="MobiDB-lite"/>
    </source>
</evidence>
<dbReference type="Proteomes" id="UP001055247">
    <property type="component" value="Unassembled WGS sequence"/>
</dbReference>
<evidence type="ECO:0000313" key="3">
    <source>
        <dbReference type="EMBL" id="GJD89100.1"/>
    </source>
</evidence>
<keyword evidence="2" id="KW-0812">Transmembrane</keyword>
<gene>
    <name evidence="3" type="ORF">BHAOGJBA_2625</name>
</gene>